<dbReference type="STRING" id="1176198.SAMN05444716_104404"/>
<feature type="domain" description="Subtilisin inhibitor" evidence="8">
    <location>
        <begin position="41"/>
        <end position="101"/>
    </location>
</feature>
<comment type="similarity">
    <text evidence="2">Belongs to the protease inhibitor I16 (SSI) family.</text>
</comment>
<evidence type="ECO:0000256" key="5">
    <source>
        <dbReference type="ARBA" id="ARBA00022900"/>
    </source>
</evidence>
<keyword evidence="10" id="KW-1185">Reference proteome</keyword>
<evidence type="ECO:0000256" key="7">
    <source>
        <dbReference type="SAM" id="SignalP"/>
    </source>
</evidence>
<evidence type="ECO:0000313" key="10">
    <source>
        <dbReference type="Proteomes" id="UP000198873"/>
    </source>
</evidence>
<dbReference type="Gene3D" id="3.30.350.10">
    <property type="entry name" value="Subtilisin inhibitor-like"/>
    <property type="match status" value="1"/>
</dbReference>
<keyword evidence="6" id="KW-1015">Disulfide bond</keyword>
<keyword evidence="3" id="KW-0964">Secreted</keyword>
<dbReference type="InterPro" id="IPR023549">
    <property type="entry name" value="Subtilisin_inhibitor"/>
</dbReference>
<evidence type="ECO:0000256" key="3">
    <source>
        <dbReference type="ARBA" id="ARBA00022525"/>
    </source>
</evidence>
<sequence length="129" mass="12915">MPSSSLAALVLAALAAGAPPVPQPAHELTITVRDLGEADGVYRLSCGPAGGDHPEAAGACAALEAADAPFAPLAEGTLCTRVYGGPATARVEGVWRGETVSADFNRTDGCQIARWDALVPALPAAGDHS</sequence>
<evidence type="ECO:0000259" key="8">
    <source>
        <dbReference type="Pfam" id="PF00720"/>
    </source>
</evidence>
<evidence type="ECO:0000256" key="1">
    <source>
        <dbReference type="ARBA" id="ARBA00004613"/>
    </source>
</evidence>
<feature type="chain" id="PRO_5039056913" evidence="7">
    <location>
        <begin position="19"/>
        <end position="129"/>
    </location>
</feature>
<feature type="signal peptide" evidence="7">
    <location>
        <begin position="1"/>
        <end position="18"/>
    </location>
</feature>
<dbReference type="GO" id="GO:0004867">
    <property type="term" value="F:serine-type endopeptidase inhibitor activity"/>
    <property type="evidence" value="ECO:0007669"/>
    <property type="project" value="UniProtKB-KW"/>
</dbReference>
<dbReference type="RefSeq" id="WP_093843163.1">
    <property type="nucleotide sequence ID" value="NZ_FPAB01000004.1"/>
</dbReference>
<dbReference type="PROSITE" id="PS00999">
    <property type="entry name" value="SSI"/>
    <property type="match status" value="1"/>
</dbReference>
<keyword evidence="4" id="KW-0646">Protease inhibitor</keyword>
<accession>A0A1I6T572</accession>
<protein>
    <submittedName>
        <fullName evidence="9">Subtilisin inhibitor-like</fullName>
    </submittedName>
</protein>
<evidence type="ECO:0000256" key="2">
    <source>
        <dbReference type="ARBA" id="ARBA00010472"/>
    </source>
</evidence>
<comment type="subcellular location">
    <subcellularLocation>
        <location evidence="1">Secreted</location>
    </subcellularLocation>
</comment>
<keyword evidence="7" id="KW-0732">Signal</keyword>
<proteinExistence type="inferred from homology"/>
<dbReference type="Pfam" id="PF00720">
    <property type="entry name" value="SSI"/>
    <property type="match status" value="1"/>
</dbReference>
<evidence type="ECO:0000256" key="4">
    <source>
        <dbReference type="ARBA" id="ARBA00022690"/>
    </source>
</evidence>
<evidence type="ECO:0000256" key="6">
    <source>
        <dbReference type="ARBA" id="ARBA00023157"/>
    </source>
</evidence>
<organism evidence="9 10">
    <name type="scientific">Streptomyces harbinensis</name>
    <dbReference type="NCBI Taxonomy" id="1176198"/>
    <lineage>
        <taxon>Bacteria</taxon>
        <taxon>Bacillati</taxon>
        <taxon>Actinomycetota</taxon>
        <taxon>Actinomycetes</taxon>
        <taxon>Kitasatosporales</taxon>
        <taxon>Streptomycetaceae</taxon>
        <taxon>Streptomyces</taxon>
    </lineage>
</organism>
<gene>
    <name evidence="9" type="ORF">SAMN05444716_104404</name>
</gene>
<dbReference type="GO" id="GO:0005576">
    <property type="term" value="C:extracellular region"/>
    <property type="evidence" value="ECO:0007669"/>
    <property type="project" value="UniProtKB-SubCell"/>
</dbReference>
<dbReference type="SUPFAM" id="SSF55399">
    <property type="entry name" value="Subtilisin inhibitor"/>
    <property type="match status" value="1"/>
</dbReference>
<name>A0A1I6T572_9ACTN</name>
<dbReference type="AlphaFoldDB" id="A0A1I6T572"/>
<dbReference type="Proteomes" id="UP000198873">
    <property type="component" value="Unassembled WGS sequence"/>
</dbReference>
<reference evidence="10" key="1">
    <citation type="submission" date="2016-10" db="EMBL/GenBank/DDBJ databases">
        <authorList>
            <person name="Varghese N."/>
            <person name="Submissions S."/>
        </authorList>
    </citation>
    <scope>NUCLEOTIDE SEQUENCE [LARGE SCALE GENOMIC DNA]</scope>
    <source>
        <strain evidence="10">CGMCC 4.7047</strain>
    </source>
</reference>
<evidence type="ECO:0000313" key="9">
    <source>
        <dbReference type="EMBL" id="SFS84313.1"/>
    </source>
</evidence>
<keyword evidence="5" id="KW-0722">Serine protease inhibitor</keyword>
<dbReference type="InterPro" id="IPR036819">
    <property type="entry name" value="Subtilisin_inhibitor-like_sf"/>
</dbReference>
<dbReference type="InterPro" id="IPR020054">
    <property type="entry name" value="Prot_inh_SSI_I16_CS"/>
</dbReference>
<dbReference type="EMBL" id="FPAB01000004">
    <property type="protein sequence ID" value="SFS84313.1"/>
    <property type="molecule type" value="Genomic_DNA"/>
</dbReference>